<name>A0A9W6PHP7_9ACTN</name>
<reference evidence="1" key="1">
    <citation type="submission" date="2023-02" db="EMBL/GenBank/DDBJ databases">
        <title>Kitasatospora phosalacinea NBRC 14362.</title>
        <authorList>
            <person name="Ichikawa N."/>
            <person name="Sato H."/>
            <person name="Tonouchi N."/>
        </authorList>
    </citation>
    <scope>NUCLEOTIDE SEQUENCE</scope>
    <source>
        <strain evidence="1">NBRC 14362</strain>
    </source>
</reference>
<dbReference type="EMBL" id="BSRX01000016">
    <property type="protein sequence ID" value="GLW55103.1"/>
    <property type="molecule type" value="Genomic_DNA"/>
</dbReference>
<dbReference type="Proteomes" id="UP001165143">
    <property type="component" value="Unassembled WGS sequence"/>
</dbReference>
<dbReference type="AlphaFoldDB" id="A0A9W6PHP7"/>
<organism evidence="1 2">
    <name type="scientific">Kitasatospora phosalacinea</name>
    <dbReference type="NCBI Taxonomy" id="2065"/>
    <lineage>
        <taxon>Bacteria</taxon>
        <taxon>Bacillati</taxon>
        <taxon>Actinomycetota</taxon>
        <taxon>Actinomycetes</taxon>
        <taxon>Kitasatosporales</taxon>
        <taxon>Streptomycetaceae</taxon>
        <taxon>Kitasatospora</taxon>
    </lineage>
</organism>
<comment type="caution">
    <text evidence="1">The sequence shown here is derived from an EMBL/GenBank/DDBJ whole genome shotgun (WGS) entry which is preliminary data.</text>
</comment>
<sequence length="57" mass="5669">MPHSIRLACTALVVAFTVGLGAVAVGGTVADRSAAQRAVTASGFDWDSVSLSPPVQG</sequence>
<accession>A0A9W6PHP7</accession>
<gene>
    <name evidence="1" type="ORF">Kpho01_31140</name>
</gene>
<proteinExistence type="predicted"/>
<protein>
    <submittedName>
        <fullName evidence="1">Uncharacterized protein</fullName>
    </submittedName>
</protein>
<evidence type="ECO:0000313" key="1">
    <source>
        <dbReference type="EMBL" id="GLW55103.1"/>
    </source>
</evidence>
<evidence type="ECO:0000313" key="2">
    <source>
        <dbReference type="Proteomes" id="UP001165143"/>
    </source>
</evidence>
<dbReference type="RefSeq" id="WP_158715147.1">
    <property type="nucleotide sequence ID" value="NZ_BSRX01000016.1"/>
</dbReference>